<organism evidence="3 4">
    <name type="scientific">Caenorhabditis angaria</name>
    <dbReference type="NCBI Taxonomy" id="860376"/>
    <lineage>
        <taxon>Eukaryota</taxon>
        <taxon>Metazoa</taxon>
        <taxon>Ecdysozoa</taxon>
        <taxon>Nematoda</taxon>
        <taxon>Chromadorea</taxon>
        <taxon>Rhabditida</taxon>
        <taxon>Rhabditina</taxon>
        <taxon>Rhabditomorpha</taxon>
        <taxon>Rhabditoidea</taxon>
        <taxon>Rhabditidae</taxon>
        <taxon>Peloderinae</taxon>
        <taxon>Caenorhabditis</taxon>
    </lineage>
</organism>
<keyword evidence="4" id="KW-1185">Reference proteome</keyword>
<dbReference type="PROSITE" id="PS50157">
    <property type="entry name" value="ZINC_FINGER_C2H2_2"/>
    <property type="match status" value="1"/>
</dbReference>
<evidence type="ECO:0000313" key="4">
    <source>
        <dbReference type="Proteomes" id="UP001152747"/>
    </source>
</evidence>
<name>A0A9P1J229_9PELO</name>
<dbReference type="InterPro" id="IPR013087">
    <property type="entry name" value="Znf_C2H2_type"/>
</dbReference>
<protein>
    <recommendedName>
        <fullName evidence="2">C2H2-type domain-containing protein</fullName>
    </recommendedName>
</protein>
<proteinExistence type="predicted"/>
<dbReference type="Pfam" id="PF00096">
    <property type="entry name" value="zf-C2H2"/>
    <property type="match status" value="1"/>
</dbReference>
<dbReference type="Gene3D" id="3.30.160.60">
    <property type="entry name" value="Classic Zinc Finger"/>
    <property type="match status" value="1"/>
</dbReference>
<sequence>MSLLLTYRNPEDVLRKLLRTGRIIIEKNLGIFGFLVVNLSSQIARFIIQTSSKSSKKHPLRTPYIIEIASERDSVIPLPFENPAENFENSARKKRRICGISHLLGDEETYCCQRCFRQFSRKWNLERHSGFCEAEFRLKCPKCSKIYKKSAYLAKHLRKCPEKDENPENSKILESFAEKSTDLRKLKIPYEVGAVI</sequence>
<evidence type="ECO:0000259" key="2">
    <source>
        <dbReference type="PROSITE" id="PS50157"/>
    </source>
</evidence>
<dbReference type="AlphaFoldDB" id="A0A9P1J229"/>
<reference evidence="3" key="1">
    <citation type="submission" date="2022-11" db="EMBL/GenBank/DDBJ databases">
        <authorList>
            <person name="Kikuchi T."/>
        </authorList>
    </citation>
    <scope>NUCLEOTIDE SEQUENCE</scope>
    <source>
        <strain evidence="3">PS1010</strain>
    </source>
</reference>
<evidence type="ECO:0000256" key="1">
    <source>
        <dbReference type="PROSITE-ProRule" id="PRU00042"/>
    </source>
</evidence>
<dbReference type="EMBL" id="CANHGI010000006">
    <property type="protein sequence ID" value="CAI5455116.1"/>
    <property type="molecule type" value="Genomic_DNA"/>
</dbReference>
<keyword evidence="1" id="KW-0479">Metal-binding</keyword>
<dbReference type="OrthoDB" id="9439903at2759"/>
<accession>A0A9P1J229</accession>
<dbReference type="Proteomes" id="UP001152747">
    <property type="component" value="Unassembled WGS sequence"/>
</dbReference>
<keyword evidence="1" id="KW-0862">Zinc</keyword>
<dbReference type="SUPFAM" id="SSF57667">
    <property type="entry name" value="beta-beta-alpha zinc fingers"/>
    <property type="match status" value="1"/>
</dbReference>
<gene>
    <name evidence="3" type="ORF">CAMP_LOCUS17753</name>
</gene>
<dbReference type="GO" id="GO:0008270">
    <property type="term" value="F:zinc ion binding"/>
    <property type="evidence" value="ECO:0007669"/>
    <property type="project" value="UniProtKB-KW"/>
</dbReference>
<keyword evidence="1" id="KW-0863">Zinc-finger</keyword>
<comment type="caution">
    <text evidence="3">The sequence shown here is derived from an EMBL/GenBank/DDBJ whole genome shotgun (WGS) entry which is preliminary data.</text>
</comment>
<evidence type="ECO:0000313" key="3">
    <source>
        <dbReference type="EMBL" id="CAI5455116.1"/>
    </source>
</evidence>
<dbReference type="InterPro" id="IPR036236">
    <property type="entry name" value="Znf_C2H2_sf"/>
</dbReference>
<feature type="domain" description="C2H2-type" evidence="2">
    <location>
        <begin position="138"/>
        <end position="167"/>
    </location>
</feature>